<evidence type="ECO:0008006" key="4">
    <source>
        <dbReference type="Google" id="ProtNLM"/>
    </source>
</evidence>
<gene>
    <name evidence="2" type="primary">A01p007010.1_BraROA</name>
    <name evidence="2" type="ORF">IGI04_000613</name>
</gene>
<accession>A0ABQ7NSC3</accession>
<protein>
    <recommendedName>
        <fullName evidence="4">Protein KAKU4</fullName>
    </recommendedName>
</protein>
<feature type="region of interest" description="Disordered" evidence="1">
    <location>
        <begin position="70"/>
        <end position="100"/>
    </location>
</feature>
<feature type="region of interest" description="Disordered" evidence="1">
    <location>
        <begin position="420"/>
        <end position="537"/>
    </location>
</feature>
<dbReference type="PANTHER" id="PTHR33416:SF31">
    <property type="entry name" value="PROTEIN KAKU4"/>
    <property type="match status" value="1"/>
</dbReference>
<organism evidence="2 3">
    <name type="scientific">Brassica rapa subsp. trilocularis</name>
    <dbReference type="NCBI Taxonomy" id="1813537"/>
    <lineage>
        <taxon>Eukaryota</taxon>
        <taxon>Viridiplantae</taxon>
        <taxon>Streptophyta</taxon>
        <taxon>Embryophyta</taxon>
        <taxon>Tracheophyta</taxon>
        <taxon>Spermatophyta</taxon>
        <taxon>Magnoliopsida</taxon>
        <taxon>eudicotyledons</taxon>
        <taxon>Gunneridae</taxon>
        <taxon>Pentapetalae</taxon>
        <taxon>rosids</taxon>
        <taxon>malvids</taxon>
        <taxon>Brassicales</taxon>
        <taxon>Brassicaceae</taxon>
        <taxon>Brassiceae</taxon>
        <taxon>Brassica</taxon>
    </lineage>
</organism>
<feature type="compositionally biased region" description="Basic residues" evidence="1">
    <location>
        <begin position="517"/>
        <end position="537"/>
    </location>
</feature>
<feature type="compositionally biased region" description="Low complexity" evidence="1">
    <location>
        <begin position="494"/>
        <end position="508"/>
    </location>
</feature>
<feature type="compositionally biased region" description="Low complexity" evidence="1">
    <location>
        <begin position="469"/>
        <end position="482"/>
    </location>
</feature>
<feature type="compositionally biased region" description="Acidic residues" evidence="1">
    <location>
        <begin position="79"/>
        <end position="95"/>
    </location>
</feature>
<name>A0ABQ7NSC3_BRACM</name>
<proteinExistence type="predicted"/>
<evidence type="ECO:0000313" key="2">
    <source>
        <dbReference type="EMBL" id="KAG5413046.1"/>
    </source>
</evidence>
<dbReference type="Proteomes" id="UP000823674">
    <property type="component" value="Chromosome A01"/>
</dbReference>
<feature type="region of interest" description="Disordered" evidence="1">
    <location>
        <begin position="185"/>
        <end position="205"/>
    </location>
</feature>
<dbReference type="PANTHER" id="PTHR33416">
    <property type="entry name" value="NUCLEAR PORE COMPLEX PROTEIN NUP1"/>
    <property type="match status" value="1"/>
</dbReference>
<keyword evidence="3" id="KW-1185">Reference proteome</keyword>
<dbReference type="EMBL" id="JADBGQ010000001">
    <property type="protein sequence ID" value="KAG5413046.1"/>
    <property type="molecule type" value="Genomic_DNA"/>
</dbReference>
<feature type="region of interest" description="Disordered" evidence="1">
    <location>
        <begin position="1"/>
        <end position="46"/>
    </location>
</feature>
<sequence length="537" mass="58053">MDSDAGPRQPQSGGKILRPRRRFAVRTPYDRPAPRSRDPPQQNPSWISRLVYKPVTVIASGAGKFISSVVFSDSSSSSSEDDEDSSSDIEGDEDVEKNITGFPEDETMLEESTIQRLGSKRVIEQLLMQETFAREEGDRLIDIIKARVVDHPSVPTPNEGRHSDNEVDVGEMSNKAVMEAKRWLEEKKSASNSKSIATEDGGGSPVDVAKLYMRARLPWGSPAANTSEFRSPSPAGMQLLKEGTPFPYSAGNFSSSKLRRRSRSNPTWNIQDEIRKVRAKATEEMLKTVSPRSVASLNVDGGAQGVLLFHFIWQHEIKLKLYRLSKAWSYQIRLRKLIKPLKKQELYTTLDLVSGVVSTQGAGVDDSNAVGNDFIQPSSTIGETTNAVLAPGATLDPTGSFCIPKDVFETSKEADDIGAAHPIANGLPSSSPSSPVAMEAEASEPIHETPGDDITVGNGLDGAIDSKENNNSGSSASHNSSSTHEKEWLPGDQSLPNSNSASSSPGTSKVMAQPTRRGGRGRGRGRGRGVRGKGRGK</sequence>
<evidence type="ECO:0000256" key="1">
    <source>
        <dbReference type="SAM" id="MobiDB-lite"/>
    </source>
</evidence>
<evidence type="ECO:0000313" key="3">
    <source>
        <dbReference type="Proteomes" id="UP000823674"/>
    </source>
</evidence>
<reference evidence="2 3" key="1">
    <citation type="submission" date="2021-03" db="EMBL/GenBank/DDBJ databases">
        <authorList>
            <person name="King G.J."/>
            <person name="Bancroft I."/>
            <person name="Baten A."/>
            <person name="Bloomfield J."/>
            <person name="Borpatragohain P."/>
            <person name="He Z."/>
            <person name="Irish N."/>
            <person name="Irwin J."/>
            <person name="Liu K."/>
            <person name="Mauleon R.P."/>
            <person name="Moore J."/>
            <person name="Morris R."/>
            <person name="Ostergaard L."/>
            <person name="Wang B."/>
            <person name="Wells R."/>
        </authorList>
    </citation>
    <scope>NUCLEOTIDE SEQUENCE [LARGE SCALE GENOMIC DNA]</scope>
    <source>
        <strain evidence="2">R-o-18</strain>
        <tissue evidence="2">Leaf</tissue>
    </source>
</reference>
<feature type="compositionally biased region" description="Basic and acidic residues" evidence="1">
    <location>
        <begin position="28"/>
        <end position="38"/>
    </location>
</feature>
<comment type="caution">
    <text evidence="2">The sequence shown here is derived from an EMBL/GenBank/DDBJ whole genome shotgun (WGS) entry which is preliminary data.</text>
</comment>